<dbReference type="Gene3D" id="1.20.1070.10">
    <property type="entry name" value="Rhodopsin 7-helix transmembrane proteins"/>
    <property type="match status" value="1"/>
</dbReference>
<name>A0A4V6XWG6_STECR</name>
<gene>
    <name evidence="2" type="ORF">L596_013648</name>
</gene>
<organism evidence="2 3">
    <name type="scientific">Steinernema carpocapsae</name>
    <name type="common">Entomopathogenic nematode</name>
    <dbReference type="NCBI Taxonomy" id="34508"/>
    <lineage>
        <taxon>Eukaryota</taxon>
        <taxon>Metazoa</taxon>
        <taxon>Ecdysozoa</taxon>
        <taxon>Nematoda</taxon>
        <taxon>Chromadorea</taxon>
        <taxon>Rhabditida</taxon>
        <taxon>Tylenchina</taxon>
        <taxon>Panagrolaimomorpha</taxon>
        <taxon>Strongyloidoidea</taxon>
        <taxon>Steinernematidae</taxon>
        <taxon>Steinernema</taxon>
    </lineage>
</organism>
<dbReference type="Proteomes" id="UP000298663">
    <property type="component" value="Unassembled WGS sequence"/>
</dbReference>
<keyword evidence="1" id="KW-0472">Membrane</keyword>
<evidence type="ECO:0000313" key="2">
    <source>
        <dbReference type="EMBL" id="TKR89565.1"/>
    </source>
</evidence>
<evidence type="ECO:0000313" key="3">
    <source>
        <dbReference type="Proteomes" id="UP000298663"/>
    </source>
</evidence>
<feature type="transmembrane region" description="Helical" evidence="1">
    <location>
        <begin position="41"/>
        <end position="61"/>
    </location>
</feature>
<feature type="transmembrane region" description="Helical" evidence="1">
    <location>
        <begin position="81"/>
        <end position="101"/>
    </location>
</feature>
<dbReference type="EMBL" id="AZBU02000003">
    <property type="protein sequence ID" value="TKR89565.1"/>
    <property type="molecule type" value="Genomic_DNA"/>
</dbReference>
<reference evidence="2 3" key="2">
    <citation type="journal article" date="2019" name="G3 (Bethesda)">
        <title>Hybrid Assembly of the Genome of the Entomopathogenic Nematode Steinernema carpocapsae Identifies the X-Chromosome.</title>
        <authorList>
            <person name="Serra L."/>
            <person name="Macchietto M."/>
            <person name="Macias-Munoz A."/>
            <person name="McGill C.J."/>
            <person name="Rodriguez I.M."/>
            <person name="Rodriguez B."/>
            <person name="Murad R."/>
            <person name="Mortazavi A."/>
        </authorList>
    </citation>
    <scope>NUCLEOTIDE SEQUENCE [LARGE SCALE GENOMIC DNA]</scope>
    <source>
        <strain evidence="2 3">ALL</strain>
    </source>
</reference>
<keyword evidence="1" id="KW-0812">Transmembrane</keyword>
<dbReference type="SUPFAM" id="SSF81321">
    <property type="entry name" value="Family A G protein-coupled receptor-like"/>
    <property type="match status" value="1"/>
</dbReference>
<dbReference type="InterPro" id="IPR019428">
    <property type="entry name" value="7TM_GPCR_serpentine_rcpt_Str"/>
</dbReference>
<comment type="caution">
    <text evidence="2">The sequence shown here is derived from an EMBL/GenBank/DDBJ whole genome shotgun (WGS) entry which is preliminary data.</text>
</comment>
<protein>
    <submittedName>
        <fullName evidence="2">Uncharacterized protein</fullName>
    </submittedName>
</protein>
<dbReference type="Pfam" id="PF10326">
    <property type="entry name" value="7TM_GPCR_Str"/>
    <property type="match status" value="1"/>
</dbReference>
<keyword evidence="1" id="KW-1133">Transmembrane helix</keyword>
<evidence type="ECO:0000256" key="1">
    <source>
        <dbReference type="SAM" id="Phobius"/>
    </source>
</evidence>
<dbReference type="AlphaFoldDB" id="A0A4V6XWG6"/>
<keyword evidence="3" id="KW-1185">Reference proteome</keyword>
<reference evidence="2 3" key="1">
    <citation type="journal article" date="2015" name="Genome Biol.">
        <title>Comparative genomics of Steinernema reveals deeply conserved gene regulatory networks.</title>
        <authorList>
            <person name="Dillman A.R."/>
            <person name="Macchietto M."/>
            <person name="Porter C.F."/>
            <person name="Rogers A."/>
            <person name="Williams B."/>
            <person name="Antoshechkin I."/>
            <person name="Lee M.M."/>
            <person name="Goodwin Z."/>
            <person name="Lu X."/>
            <person name="Lewis E.E."/>
            <person name="Goodrich-Blair H."/>
            <person name="Stock S.P."/>
            <person name="Adams B.J."/>
            <person name="Sternberg P.W."/>
            <person name="Mortazavi A."/>
        </authorList>
    </citation>
    <scope>NUCLEOTIDE SEQUENCE [LARGE SCALE GENOMIC DNA]</scope>
    <source>
        <strain evidence="2 3">ALL</strain>
    </source>
</reference>
<proteinExistence type="predicted"/>
<accession>A0A4V6XWG6</accession>
<sequence>MCTFSRLTLCKPEINAKNNKVRIKARIMQISGVRSKTEKRLLYSITLQAILPIFFIVPFLVRSQLVSFNVAVSVPKAFIDFVRVLTYSYYAFNSLIVIVTVKPFRQAIFRSLRCQKLGEHDSTRLFVSKGTARQQGGTQNGTR</sequence>